<dbReference type="Gramene" id="KRH63991">
    <property type="protein sequence ID" value="KRH63991"/>
    <property type="gene ID" value="GLYMA_04G209300"/>
</dbReference>
<gene>
    <name evidence="1" type="ORF">GLYMA_04G209300</name>
</gene>
<accession>K7KLE5</accession>
<reference evidence="2" key="2">
    <citation type="submission" date="2018-02" db="UniProtKB">
        <authorList>
            <consortium name="EnsemblPlants"/>
        </authorList>
    </citation>
    <scope>IDENTIFICATION</scope>
    <source>
        <strain evidence="2">Williams 82</strain>
    </source>
</reference>
<dbReference type="Proteomes" id="UP000008827">
    <property type="component" value="Chromosome 4"/>
</dbReference>
<reference evidence="1 2" key="1">
    <citation type="journal article" date="2010" name="Nature">
        <title>Genome sequence of the palaeopolyploid soybean.</title>
        <authorList>
            <person name="Schmutz J."/>
            <person name="Cannon S.B."/>
            <person name="Schlueter J."/>
            <person name="Ma J."/>
            <person name="Mitros T."/>
            <person name="Nelson W."/>
            <person name="Hyten D.L."/>
            <person name="Song Q."/>
            <person name="Thelen J.J."/>
            <person name="Cheng J."/>
            <person name="Xu D."/>
            <person name="Hellsten U."/>
            <person name="May G.D."/>
            <person name="Yu Y."/>
            <person name="Sakurai T."/>
            <person name="Umezawa T."/>
            <person name="Bhattacharyya M.K."/>
            <person name="Sandhu D."/>
            <person name="Valliyodan B."/>
            <person name="Lindquist E."/>
            <person name="Peto M."/>
            <person name="Grant D."/>
            <person name="Shu S."/>
            <person name="Goodstein D."/>
            <person name="Barry K."/>
            <person name="Futrell-Griggs M."/>
            <person name="Abernathy B."/>
            <person name="Du J."/>
            <person name="Tian Z."/>
            <person name="Zhu L."/>
            <person name="Gill N."/>
            <person name="Joshi T."/>
            <person name="Libault M."/>
            <person name="Sethuraman A."/>
            <person name="Zhang X.-C."/>
            <person name="Shinozaki K."/>
            <person name="Nguyen H.T."/>
            <person name="Wing R.A."/>
            <person name="Cregan P."/>
            <person name="Specht J."/>
            <person name="Grimwood J."/>
            <person name="Rokhsar D."/>
            <person name="Stacey G."/>
            <person name="Shoemaker R.C."/>
            <person name="Jackson S.A."/>
        </authorList>
    </citation>
    <scope>NUCLEOTIDE SEQUENCE</scope>
    <source>
        <strain evidence="2">cv. Williams 82</strain>
        <tissue evidence="1">Callus</tissue>
    </source>
</reference>
<evidence type="ECO:0000313" key="3">
    <source>
        <dbReference type="Proteomes" id="UP000008827"/>
    </source>
</evidence>
<dbReference type="HOGENOM" id="CLU_2709767_0_0_1"/>
<evidence type="ECO:0000313" key="1">
    <source>
        <dbReference type="EMBL" id="KRH63991.1"/>
    </source>
</evidence>
<dbReference type="EMBL" id="CM000837">
    <property type="protein sequence ID" value="KRH63991.1"/>
    <property type="molecule type" value="Genomic_DNA"/>
</dbReference>
<reference evidence="1" key="3">
    <citation type="submission" date="2018-07" db="EMBL/GenBank/DDBJ databases">
        <title>WGS assembly of Glycine max.</title>
        <authorList>
            <person name="Schmutz J."/>
            <person name="Cannon S."/>
            <person name="Schlueter J."/>
            <person name="Ma J."/>
            <person name="Mitros T."/>
            <person name="Nelson W."/>
            <person name="Hyten D."/>
            <person name="Song Q."/>
            <person name="Thelen J."/>
            <person name="Cheng J."/>
            <person name="Xu D."/>
            <person name="Hellsten U."/>
            <person name="May G."/>
            <person name="Yu Y."/>
            <person name="Sakurai T."/>
            <person name="Umezawa T."/>
            <person name="Bhattacharyya M."/>
            <person name="Sandhu D."/>
            <person name="Valliyodan B."/>
            <person name="Lindquist E."/>
            <person name="Peto M."/>
            <person name="Grant D."/>
            <person name="Shu S."/>
            <person name="Goodstein D."/>
            <person name="Barry K."/>
            <person name="Futrell-Griggs M."/>
            <person name="Abernathy B."/>
            <person name="Du J."/>
            <person name="Tian Z."/>
            <person name="Zhu L."/>
            <person name="Gill N."/>
            <person name="Joshi T."/>
            <person name="Libault M."/>
            <person name="Sethuraman A."/>
            <person name="Zhang X."/>
            <person name="Shinozaki K."/>
            <person name="Nguyen H."/>
            <person name="Wing R."/>
            <person name="Cregan P."/>
            <person name="Specht J."/>
            <person name="Grimwood J."/>
            <person name="Rokhsar D."/>
            <person name="Stacey G."/>
            <person name="Shoemaker R."/>
            <person name="Jackson S."/>
        </authorList>
    </citation>
    <scope>NUCLEOTIDE SEQUENCE</scope>
    <source>
        <tissue evidence="1">Callus</tissue>
    </source>
</reference>
<protein>
    <submittedName>
        <fullName evidence="1 2">Uncharacterized protein</fullName>
    </submittedName>
</protein>
<dbReference type="PaxDb" id="3847-GLYMA04G38655.1"/>
<sequence length="73" mass="8525">MAMILNLVFEIKIKIAITKYRSLCEGLWNVPHFDVNQQYGIIYIQETYTISQVIKMNKQNQKTDCSGALTRQK</sequence>
<proteinExistence type="predicted"/>
<dbReference type="AlphaFoldDB" id="K7KLE5"/>
<dbReference type="EnsemblPlants" id="KRH63991">
    <property type="protein sequence ID" value="KRH63991"/>
    <property type="gene ID" value="GLYMA_04G209300"/>
</dbReference>
<organism evidence="1">
    <name type="scientific">Glycine max</name>
    <name type="common">Soybean</name>
    <name type="synonym">Glycine hispida</name>
    <dbReference type="NCBI Taxonomy" id="3847"/>
    <lineage>
        <taxon>Eukaryota</taxon>
        <taxon>Viridiplantae</taxon>
        <taxon>Streptophyta</taxon>
        <taxon>Embryophyta</taxon>
        <taxon>Tracheophyta</taxon>
        <taxon>Spermatophyta</taxon>
        <taxon>Magnoliopsida</taxon>
        <taxon>eudicotyledons</taxon>
        <taxon>Gunneridae</taxon>
        <taxon>Pentapetalae</taxon>
        <taxon>rosids</taxon>
        <taxon>fabids</taxon>
        <taxon>Fabales</taxon>
        <taxon>Fabaceae</taxon>
        <taxon>Papilionoideae</taxon>
        <taxon>50 kb inversion clade</taxon>
        <taxon>NPAAA clade</taxon>
        <taxon>indigoferoid/millettioid clade</taxon>
        <taxon>Phaseoleae</taxon>
        <taxon>Glycine</taxon>
        <taxon>Glycine subgen. Soja</taxon>
    </lineage>
</organism>
<name>K7KLE5_SOYBN</name>
<keyword evidence="3" id="KW-1185">Reference proteome</keyword>
<evidence type="ECO:0000313" key="2">
    <source>
        <dbReference type="EnsemblPlants" id="KRH63991"/>
    </source>
</evidence>
<dbReference type="InParanoid" id="K7KLE5"/>